<dbReference type="PANTHER" id="PTHR13182:SF8">
    <property type="entry name" value="CYTOPLASMIC 60S SUBUNIT BIOGENESIS FACTOR ZNF622"/>
    <property type="match status" value="1"/>
</dbReference>
<sequence length="311" mass="34628">MIGGTTTGNGSSSPDKLSELIGTPRVDPVFDRDQCLFCNKLSESFDDNLGHMQKTHGLFVPDKKRLIVDLETLFSYLHLIIVGHNECICCGTQRASTLAVQQHMLGKGHCKFDIANDDSEFADFYDFSGSEAGSEGDEDADDSALPRKDRVENRPVQPDENSLRLPSGRIISHRSQIQIHPRRQPLKPRSPIRPDLIEDGPASDIDNSAPTTSISTSLVSRSGKDALTQTKAGKKEYKFAKQLASLNKNDERSLAHLPLPQQRAILATHQKQIEKAHGAEERYRGRLESLGNQFLMTHFVKDAADKRTLWK</sequence>
<evidence type="ECO:0000313" key="4">
    <source>
        <dbReference type="EMBL" id="CRK49122.1"/>
    </source>
</evidence>
<accession>A0A0G4NRK8</accession>
<evidence type="ECO:0000313" key="3">
    <source>
        <dbReference type="EMBL" id="CRK24011.1"/>
    </source>
</evidence>
<dbReference type="PANTHER" id="PTHR13182">
    <property type="entry name" value="ZINC FINGER PROTEIN 622"/>
    <property type="match status" value="1"/>
</dbReference>
<dbReference type="InterPro" id="IPR041661">
    <property type="entry name" value="ZN622/Rei1/Reh1_Znf-C2H2"/>
</dbReference>
<organism evidence="4 6">
    <name type="scientific">Verticillium longisporum</name>
    <name type="common">Verticillium dahliae var. longisporum</name>
    <dbReference type="NCBI Taxonomy" id="100787"/>
    <lineage>
        <taxon>Eukaryota</taxon>
        <taxon>Fungi</taxon>
        <taxon>Dikarya</taxon>
        <taxon>Ascomycota</taxon>
        <taxon>Pezizomycotina</taxon>
        <taxon>Sordariomycetes</taxon>
        <taxon>Hypocreomycetidae</taxon>
        <taxon>Glomerellales</taxon>
        <taxon>Plectosphaerellaceae</taxon>
        <taxon>Verticillium</taxon>
    </lineage>
</organism>
<dbReference type="GO" id="GO:0030687">
    <property type="term" value="C:preribosome, large subunit precursor"/>
    <property type="evidence" value="ECO:0007669"/>
    <property type="project" value="TreeGrafter"/>
</dbReference>
<feature type="region of interest" description="Disordered" evidence="1">
    <location>
        <begin position="127"/>
        <end position="215"/>
    </location>
</feature>
<dbReference type="Proteomes" id="UP000044602">
    <property type="component" value="Unassembled WGS sequence"/>
</dbReference>
<evidence type="ECO:0000259" key="2">
    <source>
        <dbReference type="Pfam" id="PF12756"/>
    </source>
</evidence>
<dbReference type="InterPro" id="IPR040025">
    <property type="entry name" value="Znf622/Rei1/Reh1"/>
</dbReference>
<dbReference type="EMBL" id="CVQH01016668">
    <property type="protein sequence ID" value="CRK24011.1"/>
    <property type="molecule type" value="Genomic_DNA"/>
</dbReference>
<evidence type="ECO:0000313" key="5">
    <source>
        <dbReference type="Proteomes" id="UP000044602"/>
    </source>
</evidence>
<dbReference type="AlphaFoldDB" id="A0A0G4NRK8"/>
<feature type="compositionally biased region" description="Polar residues" evidence="1">
    <location>
        <begin position="205"/>
        <end position="215"/>
    </location>
</feature>
<feature type="compositionally biased region" description="Basic and acidic residues" evidence="1">
    <location>
        <begin position="144"/>
        <end position="153"/>
    </location>
</feature>
<evidence type="ECO:0000256" key="1">
    <source>
        <dbReference type="SAM" id="MobiDB-lite"/>
    </source>
</evidence>
<keyword evidence="5" id="KW-1185">Reference proteome</keyword>
<protein>
    <recommendedName>
        <fullName evidence="2">ZN622/Rei1/Reh1 zinc finger C2H2-type domain-containing protein</fullName>
    </recommendedName>
</protein>
<feature type="domain" description="ZN622/Rei1/Reh1 zinc finger C2H2-type" evidence="2">
    <location>
        <begin position="34"/>
        <end position="130"/>
    </location>
</feature>
<name>A0A0G4NRK8_VERLO</name>
<dbReference type="STRING" id="100787.A0A0G4NRK8"/>
<dbReference type="Proteomes" id="UP000045706">
    <property type="component" value="Unassembled WGS sequence"/>
</dbReference>
<gene>
    <name evidence="3" type="ORF">BN1708_003703</name>
    <name evidence="4" type="ORF">BN1723_017001</name>
</gene>
<dbReference type="Pfam" id="PF12756">
    <property type="entry name" value="zf-C2H2_2"/>
    <property type="match status" value="1"/>
</dbReference>
<reference evidence="5 6" key="1">
    <citation type="submission" date="2015-05" db="EMBL/GenBank/DDBJ databases">
        <authorList>
            <person name="Fogelqvist Johan"/>
        </authorList>
    </citation>
    <scope>NUCLEOTIDE SEQUENCE [LARGE SCALE GENOMIC DNA]</scope>
    <source>
        <strain evidence="3">VL1</strain>
        <strain evidence="4">VL2</strain>
    </source>
</reference>
<dbReference type="GO" id="GO:0042273">
    <property type="term" value="P:ribosomal large subunit biogenesis"/>
    <property type="evidence" value="ECO:0007669"/>
    <property type="project" value="TreeGrafter"/>
</dbReference>
<dbReference type="EMBL" id="CVQI01038317">
    <property type="protein sequence ID" value="CRK49122.1"/>
    <property type="molecule type" value="Genomic_DNA"/>
</dbReference>
<evidence type="ECO:0000313" key="6">
    <source>
        <dbReference type="Proteomes" id="UP000045706"/>
    </source>
</evidence>
<proteinExistence type="predicted"/>